<dbReference type="Gene3D" id="1.10.287.130">
    <property type="match status" value="1"/>
</dbReference>
<dbReference type="Pfam" id="PF00582">
    <property type="entry name" value="Usp"/>
    <property type="match status" value="1"/>
</dbReference>
<proteinExistence type="predicted"/>
<dbReference type="InterPro" id="IPR036890">
    <property type="entry name" value="HATPase_C_sf"/>
</dbReference>
<feature type="transmembrane region" description="Helical" evidence="14">
    <location>
        <begin position="453"/>
        <end position="473"/>
    </location>
</feature>
<dbReference type="InterPro" id="IPR004358">
    <property type="entry name" value="Sig_transdc_His_kin-like_C"/>
</dbReference>
<gene>
    <name evidence="16" type="ORF">NE857_01710</name>
</gene>
<evidence type="ECO:0000256" key="2">
    <source>
        <dbReference type="ARBA" id="ARBA00004141"/>
    </source>
</evidence>
<dbReference type="Pfam" id="PF13493">
    <property type="entry name" value="DUF4118"/>
    <property type="match status" value="1"/>
</dbReference>
<dbReference type="SUPFAM" id="SSF55874">
    <property type="entry name" value="ATPase domain of HSP90 chaperone/DNA topoisomerase II/histidine kinase"/>
    <property type="match status" value="1"/>
</dbReference>
<dbReference type="Pfam" id="PF00512">
    <property type="entry name" value="HisKA"/>
    <property type="match status" value="1"/>
</dbReference>
<dbReference type="Pfam" id="PF02518">
    <property type="entry name" value="HATPase_c"/>
    <property type="match status" value="1"/>
</dbReference>
<dbReference type="InterPro" id="IPR003852">
    <property type="entry name" value="Sig_transdc_His_kinase_KdpD_N"/>
</dbReference>
<dbReference type="Gene3D" id="3.40.50.620">
    <property type="entry name" value="HUPs"/>
    <property type="match status" value="1"/>
</dbReference>
<keyword evidence="12" id="KW-0902">Two-component regulatory system</keyword>
<keyword evidence="13 14" id="KW-0472">Membrane</keyword>
<sequence>MTRGNLRVYLGAAPGVGKTYRMLDEAHRRRDRGADVVVGFVECHGRVMTEAMIDDLEVVPRTRVTHRGRSFEEMDLEAVLERRPQVVLVDELAHSNVPGSRNAKRWQDIEALLDAGITVLSTLNIQHLESLNDVVERVTGIRQGETVPDAWVRAAEQIELVDMTPEALRKRLAHGNVYRPEKIDASLGNYFRSGNLSALRELALLWLAGRVEDELESYRSDHGVTDTWETRERVVVALTGGAEGETLLRRAARIARRGRGADLLAVHVARSDGLTGADPALLARQRVLVEHLGGTYHQVLGEDVARSLIAFARGVNATQLVLGASRRGRIARLLSPGIGAATTALSGPIDVHLVTHEHAGTRPPAGRRAVLSRRRRLLACAVALLALLIVGFGIVTPASEAFLGSAIALVFATVTVVALVGGMWPALLTSVSGFAVLNFFYTEPYLTFTVASMQSVLALVGFVVVAVSVSVVVDQAARRTREAAQAGAEAQVLATVAGNVLRGSRPLEALMERLRETFSLTSVALLQRRPGFSARPDQRQDRRRWEVVAASGEDHPLSPSERDTEVPVDDDLTLVLRGRRPEAGDRRIIEVFAVQAAVALRQERLEREAAAARPLAEADRMRTALLSAVSHDLRAPLASAKAAVTSLRSREVHFSEQDREGLLSMADESLDQLTRLVTDLLDMSRLQAGVLGVTARPLQVRESVFSALDQLDGAAADGVRVLVPEELPDAVADPGLLDRVLVNIIGNALKFSPRDRPPEVSASWSGDRIEVLVADHGPGVAEEDRQSMFVPFQRLGDSDNQSGLGLGLALSQGLAEAMGGSLAADSTPGGGLTMRLTLRVPECTQEAAGP</sequence>
<evidence type="ECO:0000256" key="10">
    <source>
        <dbReference type="ARBA" id="ARBA00022840"/>
    </source>
</evidence>
<evidence type="ECO:0000256" key="14">
    <source>
        <dbReference type="SAM" id="Phobius"/>
    </source>
</evidence>
<protein>
    <recommendedName>
        <fullName evidence="4">histidine kinase</fullName>
        <ecNumber evidence="4">2.7.13.3</ecNumber>
    </recommendedName>
</protein>
<evidence type="ECO:0000256" key="12">
    <source>
        <dbReference type="ARBA" id="ARBA00023012"/>
    </source>
</evidence>
<organism evidence="16 17">
    <name type="scientific">Nocardiopsis exhalans</name>
    <dbReference type="NCBI Taxonomy" id="163604"/>
    <lineage>
        <taxon>Bacteria</taxon>
        <taxon>Bacillati</taxon>
        <taxon>Actinomycetota</taxon>
        <taxon>Actinomycetes</taxon>
        <taxon>Streptosporangiales</taxon>
        <taxon>Nocardiopsidaceae</taxon>
        <taxon>Nocardiopsis</taxon>
    </lineage>
</organism>
<evidence type="ECO:0000256" key="4">
    <source>
        <dbReference type="ARBA" id="ARBA00012438"/>
    </source>
</evidence>
<dbReference type="PANTHER" id="PTHR45569:SF1">
    <property type="entry name" value="SENSOR PROTEIN KDPD"/>
    <property type="match status" value="1"/>
</dbReference>
<dbReference type="InterPro" id="IPR003661">
    <property type="entry name" value="HisK_dim/P_dom"/>
</dbReference>
<evidence type="ECO:0000256" key="5">
    <source>
        <dbReference type="ARBA" id="ARBA00022553"/>
    </source>
</evidence>
<comment type="catalytic activity">
    <reaction evidence="1">
        <text>ATP + protein L-histidine = ADP + protein N-phospho-L-histidine.</text>
        <dbReference type="EC" id="2.7.13.3"/>
    </reaction>
</comment>
<evidence type="ECO:0000256" key="6">
    <source>
        <dbReference type="ARBA" id="ARBA00022679"/>
    </source>
</evidence>
<evidence type="ECO:0000256" key="13">
    <source>
        <dbReference type="ARBA" id="ARBA00023136"/>
    </source>
</evidence>
<keyword evidence="7 14" id="KW-0812">Transmembrane</keyword>
<dbReference type="Gene3D" id="1.20.120.620">
    <property type="entry name" value="Backbone structure of the membrane domain of e. Coli histidine kinase receptor kdpd"/>
    <property type="match status" value="1"/>
</dbReference>
<dbReference type="SUPFAM" id="SSF47384">
    <property type="entry name" value="Homodimeric domain of signal transducing histidine kinase"/>
    <property type="match status" value="1"/>
</dbReference>
<reference evidence="16" key="1">
    <citation type="submission" date="2022-06" db="EMBL/GenBank/DDBJ databases">
        <authorList>
            <person name="Ping M."/>
        </authorList>
    </citation>
    <scope>NUCLEOTIDE SEQUENCE</scope>
    <source>
        <strain evidence="16">JCM11759T</strain>
    </source>
</reference>
<feature type="transmembrane region" description="Helical" evidence="14">
    <location>
        <begin position="377"/>
        <end position="395"/>
    </location>
</feature>
<name>A0ABY5DBJ5_9ACTN</name>
<keyword evidence="10" id="KW-0067">ATP-binding</keyword>
<keyword evidence="11 14" id="KW-1133">Transmembrane helix</keyword>
<dbReference type="EMBL" id="CP099837">
    <property type="protein sequence ID" value="USY20405.1"/>
    <property type="molecule type" value="Genomic_DNA"/>
</dbReference>
<keyword evidence="6" id="KW-0808">Transferase</keyword>
<keyword evidence="9" id="KW-0418">Kinase</keyword>
<evidence type="ECO:0000256" key="9">
    <source>
        <dbReference type="ARBA" id="ARBA00022777"/>
    </source>
</evidence>
<evidence type="ECO:0000256" key="11">
    <source>
        <dbReference type="ARBA" id="ARBA00022989"/>
    </source>
</evidence>
<dbReference type="Gene3D" id="3.30.565.10">
    <property type="entry name" value="Histidine kinase-like ATPase, C-terminal domain"/>
    <property type="match status" value="1"/>
</dbReference>
<dbReference type="InterPro" id="IPR014729">
    <property type="entry name" value="Rossmann-like_a/b/a_fold"/>
</dbReference>
<dbReference type="InterPro" id="IPR027417">
    <property type="entry name" value="P-loop_NTPase"/>
</dbReference>
<dbReference type="PRINTS" id="PR00344">
    <property type="entry name" value="BCTRLSENSOR"/>
</dbReference>
<keyword evidence="17" id="KW-1185">Reference proteome</keyword>
<dbReference type="RefSeq" id="WP_254419476.1">
    <property type="nucleotide sequence ID" value="NZ_BAAAJB010000050.1"/>
</dbReference>
<dbReference type="Proteomes" id="UP001055940">
    <property type="component" value="Chromosome"/>
</dbReference>
<dbReference type="InterPro" id="IPR036097">
    <property type="entry name" value="HisK_dim/P_sf"/>
</dbReference>
<dbReference type="SMART" id="SM00387">
    <property type="entry name" value="HATPase_c"/>
    <property type="match status" value="1"/>
</dbReference>
<dbReference type="InterPro" id="IPR003594">
    <property type="entry name" value="HATPase_dom"/>
</dbReference>
<dbReference type="PROSITE" id="PS50109">
    <property type="entry name" value="HIS_KIN"/>
    <property type="match status" value="1"/>
</dbReference>
<dbReference type="SMART" id="SM00388">
    <property type="entry name" value="HisKA"/>
    <property type="match status" value="1"/>
</dbReference>
<evidence type="ECO:0000256" key="1">
    <source>
        <dbReference type="ARBA" id="ARBA00000085"/>
    </source>
</evidence>
<dbReference type="InterPro" id="IPR052023">
    <property type="entry name" value="Histidine_kinase_KdpD"/>
</dbReference>
<dbReference type="SUPFAM" id="SSF52402">
    <property type="entry name" value="Adenine nucleotide alpha hydrolases-like"/>
    <property type="match status" value="1"/>
</dbReference>
<evidence type="ECO:0000313" key="16">
    <source>
        <dbReference type="EMBL" id="USY20405.1"/>
    </source>
</evidence>
<dbReference type="CDD" id="cd00075">
    <property type="entry name" value="HATPase"/>
    <property type="match status" value="1"/>
</dbReference>
<keyword evidence="5" id="KW-0597">Phosphoprotein</keyword>
<evidence type="ECO:0000256" key="8">
    <source>
        <dbReference type="ARBA" id="ARBA00022741"/>
    </source>
</evidence>
<dbReference type="InterPro" id="IPR005467">
    <property type="entry name" value="His_kinase_dom"/>
</dbReference>
<keyword evidence="8" id="KW-0547">Nucleotide-binding</keyword>
<dbReference type="Gene3D" id="3.40.50.300">
    <property type="entry name" value="P-loop containing nucleotide triphosphate hydrolases"/>
    <property type="match status" value="1"/>
</dbReference>
<evidence type="ECO:0000259" key="15">
    <source>
        <dbReference type="PROSITE" id="PS50109"/>
    </source>
</evidence>
<evidence type="ECO:0000256" key="3">
    <source>
        <dbReference type="ARBA" id="ARBA00004236"/>
    </source>
</evidence>
<feature type="domain" description="Histidine kinase" evidence="15">
    <location>
        <begin position="628"/>
        <end position="842"/>
    </location>
</feature>
<dbReference type="EC" id="2.7.13.3" evidence="4"/>
<evidence type="ECO:0000256" key="7">
    <source>
        <dbReference type="ARBA" id="ARBA00022692"/>
    </source>
</evidence>
<dbReference type="InterPro" id="IPR006016">
    <property type="entry name" value="UspA"/>
</dbReference>
<dbReference type="InterPro" id="IPR038318">
    <property type="entry name" value="KdpD_sf"/>
</dbReference>
<accession>A0ABY5DBJ5</accession>
<evidence type="ECO:0000313" key="17">
    <source>
        <dbReference type="Proteomes" id="UP001055940"/>
    </source>
</evidence>
<dbReference type="CDD" id="cd00082">
    <property type="entry name" value="HisKA"/>
    <property type="match status" value="1"/>
</dbReference>
<dbReference type="PANTHER" id="PTHR45569">
    <property type="entry name" value="SENSOR PROTEIN KDPD"/>
    <property type="match status" value="1"/>
</dbReference>
<dbReference type="InterPro" id="IPR025201">
    <property type="entry name" value="KdpD_TM"/>
</dbReference>
<feature type="transmembrane region" description="Helical" evidence="14">
    <location>
        <begin position="401"/>
        <end position="419"/>
    </location>
</feature>
<comment type="subcellular location">
    <subcellularLocation>
        <location evidence="3">Cell membrane</location>
    </subcellularLocation>
    <subcellularLocation>
        <location evidence="2">Membrane</location>
        <topology evidence="2">Multi-pass membrane protein</topology>
    </subcellularLocation>
</comment>
<dbReference type="Pfam" id="PF02702">
    <property type="entry name" value="KdpD"/>
    <property type="match status" value="1"/>
</dbReference>